<comment type="caution">
    <text evidence="15">The sequence shown here is derived from an EMBL/GenBank/DDBJ whole genome shotgun (WGS) entry which is preliminary data.</text>
</comment>
<dbReference type="Proteomes" id="UP000289340">
    <property type="component" value="Chromosome 6"/>
</dbReference>
<dbReference type="SMART" id="SM00389">
    <property type="entry name" value="HOX"/>
    <property type="match status" value="1"/>
</dbReference>
<evidence type="ECO:0000256" key="4">
    <source>
        <dbReference type="ARBA" id="ARBA00023155"/>
    </source>
</evidence>
<feature type="compositionally biased region" description="Basic and acidic residues" evidence="13">
    <location>
        <begin position="139"/>
        <end position="150"/>
    </location>
</feature>
<dbReference type="AlphaFoldDB" id="A0A445K948"/>
<dbReference type="Pfam" id="PF00046">
    <property type="entry name" value="Homeodomain"/>
    <property type="match status" value="1"/>
</dbReference>
<dbReference type="EMBL" id="QZWG01000006">
    <property type="protein sequence ID" value="RZC07321.1"/>
    <property type="molecule type" value="Genomic_DNA"/>
</dbReference>
<dbReference type="InterPro" id="IPR003106">
    <property type="entry name" value="Leu_zip_homeo"/>
</dbReference>
<dbReference type="InterPro" id="IPR000047">
    <property type="entry name" value="HTH_motif"/>
</dbReference>
<name>A0A445K948_GLYSO</name>
<comment type="function">
    <text evidence="11">Transcription factor.</text>
</comment>
<feature type="compositionally biased region" description="Basic and acidic residues" evidence="13">
    <location>
        <begin position="165"/>
        <end position="182"/>
    </location>
</feature>
<dbReference type="CDD" id="cd00086">
    <property type="entry name" value="homeodomain"/>
    <property type="match status" value="1"/>
</dbReference>
<keyword evidence="16" id="KW-1185">Reference proteome</keyword>
<evidence type="ECO:0000256" key="5">
    <source>
        <dbReference type="ARBA" id="ARBA00023163"/>
    </source>
</evidence>
<accession>A0A445K948</accession>
<dbReference type="InterPro" id="IPR009057">
    <property type="entry name" value="Homeodomain-like_sf"/>
</dbReference>
<evidence type="ECO:0000256" key="9">
    <source>
        <dbReference type="PROSITE-ProRule" id="PRU00108"/>
    </source>
</evidence>
<evidence type="ECO:0000256" key="3">
    <source>
        <dbReference type="ARBA" id="ARBA00023125"/>
    </source>
</evidence>
<dbReference type="PRINTS" id="PR00031">
    <property type="entry name" value="HTHREPRESSR"/>
</dbReference>
<reference evidence="15 16" key="1">
    <citation type="submission" date="2018-09" db="EMBL/GenBank/DDBJ databases">
        <title>A high-quality reference genome of wild soybean provides a powerful tool to mine soybean genomes.</title>
        <authorList>
            <person name="Xie M."/>
            <person name="Chung C.Y.L."/>
            <person name="Li M.-W."/>
            <person name="Wong F.-L."/>
            <person name="Chan T.-F."/>
            <person name="Lam H.-M."/>
        </authorList>
    </citation>
    <scope>NUCLEOTIDE SEQUENCE [LARGE SCALE GENOMIC DNA]</scope>
    <source>
        <strain evidence="16">cv. W05</strain>
        <tissue evidence="15">Hypocotyl of etiolated seedlings</tissue>
    </source>
</reference>
<protein>
    <recommendedName>
        <fullName evidence="11">Homeobox-leucine zipper protein</fullName>
    </recommendedName>
    <alternativeName>
        <fullName evidence="11">HD-ZIP protein</fullName>
    </alternativeName>
    <alternativeName>
        <fullName evidence="11">Homeodomain transcription factor</fullName>
    </alternativeName>
</protein>
<evidence type="ECO:0000256" key="11">
    <source>
        <dbReference type="RuleBase" id="RU369038"/>
    </source>
</evidence>
<keyword evidence="3 9" id="KW-0238">DNA-binding</keyword>
<feature type="coiled-coil region" evidence="12">
    <location>
        <begin position="84"/>
        <end position="132"/>
    </location>
</feature>
<dbReference type="GO" id="GO:0045893">
    <property type="term" value="P:positive regulation of DNA-templated transcription"/>
    <property type="evidence" value="ECO:0007669"/>
    <property type="project" value="TreeGrafter"/>
</dbReference>
<dbReference type="PANTHER" id="PTHR24326:SF620">
    <property type="entry name" value="HOMEOBOX-LEUCINE ZIPPER PROTEIN"/>
    <property type="match status" value="1"/>
</dbReference>
<dbReference type="GO" id="GO:0000976">
    <property type="term" value="F:transcription cis-regulatory region binding"/>
    <property type="evidence" value="ECO:0007669"/>
    <property type="project" value="UniProtKB-ARBA"/>
</dbReference>
<evidence type="ECO:0000256" key="10">
    <source>
        <dbReference type="RuleBase" id="RU000682"/>
    </source>
</evidence>
<gene>
    <name evidence="15" type="ORF">D0Y65_014592</name>
</gene>
<dbReference type="GO" id="GO:0009737">
    <property type="term" value="P:response to abscisic acid"/>
    <property type="evidence" value="ECO:0007669"/>
    <property type="project" value="UniProtKB-ARBA"/>
</dbReference>
<evidence type="ECO:0000313" key="15">
    <source>
        <dbReference type="EMBL" id="RZC07321.1"/>
    </source>
</evidence>
<evidence type="ECO:0000256" key="6">
    <source>
        <dbReference type="ARBA" id="ARBA00023242"/>
    </source>
</evidence>
<dbReference type="InterPro" id="IPR017970">
    <property type="entry name" value="Homeobox_CS"/>
</dbReference>
<evidence type="ECO:0000256" key="13">
    <source>
        <dbReference type="SAM" id="MobiDB-lite"/>
    </source>
</evidence>
<dbReference type="FunFam" id="1.10.10.60:FF:000293">
    <property type="entry name" value="Homeobox-leucine zipper protein ATHB-7"/>
    <property type="match status" value="1"/>
</dbReference>
<comment type="subcellular location">
    <subcellularLocation>
        <location evidence="1 9 10">Nucleus</location>
    </subcellularLocation>
</comment>
<dbReference type="SMR" id="A0A445K948"/>
<comment type="function">
    <text evidence="8">Probable transcription activator that may act as growth regulators in response to water deficit.</text>
</comment>
<dbReference type="Gene3D" id="1.10.10.60">
    <property type="entry name" value="Homeodomain-like"/>
    <property type="match status" value="1"/>
</dbReference>
<dbReference type="GO" id="GO:0005634">
    <property type="term" value="C:nucleus"/>
    <property type="evidence" value="ECO:0007669"/>
    <property type="project" value="UniProtKB-SubCell"/>
</dbReference>
<dbReference type="PROSITE" id="PS00027">
    <property type="entry name" value="HOMEOBOX_1"/>
    <property type="match status" value="1"/>
</dbReference>
<keyword evidence="4 9" id="KW-0371">Homeobox</keyword>
<evidence type="ECO:0000256" key="12">
    <source>
        <dbReference type="SAM" id="Coils"/>
    </source>
</evidence>
<evidence type="ECO:0000256" key="7">
    <source>
        <dbReference type="ARBA" id="ARBA00025748"/>
    </source>
</evidence>
<feature type="region of interest" description="Disordered" evidence="13">
    <location>
        <begin position="135"/>
        <end position="192"/>
    </location>
</feature>
<feature type="domain" description="Homeobox" evidence="14">
    <location>
        <begin position="32"/>
        <end position="92"/>
    </location>
</feature>
<organism evidence="15 16">
    <name type="scientific">Glycine soja</name>
    <name type="common">Wild soybean</name>
    <dbReference type="NCBI Taxonomy" id="3848"/>
    <lineage>
        <taxon>Eukaryota</taxon>
        <taxon>Viridiplantae</taxon>
        <taxon>Streptophyta</taxon>
        <taxon>Embryophyta</taxon>
        <taxon>Tracheophyta</taxon>
        <taxon>Spermatophyta</taxon>
        <taxon>Magnoliopsida</taxon>
        <taxon>eudicotyledons</taxon>
        <taxon>Gunneridae</taxon>
        <taxon>Pentapetalae</taxon>
        <taxon>rosids</taxon>
        <taxon>fabids</taxon>
        <taxon>Fabales</taxon>
        <taxon>Fabaceae</taxon>
        <taxon>Papilionoideae</taxon>
        <taxon>50 kb inversion clade</taxon>
        <taxon>NPAAA clade</taxon>
        <taxon>indigoferoid/millettioid clade</taxon>
        <taxon>Phaseoleae</taxon>
        <taxon>Glycine</taxon>
        <taxon>Glycine subgen. Soja</taxon>
    </lineage>
</organism>
<evidence type="ECO:0000256" key="8">
    <source>
        <dbReference type="ARBA" id="ARBA00058361"/>
    </source>
</evidence>
<dbReference type="InterPro" id="IPR001356">
    <property type="entry name" value="HD"/>
</dbReference>
<dbReference type="InterPro" id="IPR045224">
    <property type="entry name" value="HDZip_class_I_plant"/>
</dbReference>
<evidence type="ECO:0000259" key="14">
    <source>
        <dbReference type="PROSITE" id="PS50071"/>
    </source>
</evidence>
<feature type="region of interest" description="Disordered" evidence="13">
    <location>
        <begin position="1"/>
        <end position="38"/>
    </location>
</feature>
<feature type="DNA-binding region" description="Homeobox" evidence="9">
    <location>
        <begin position="34"/>
        <end position="93"/>
    </location>
</feature>
<proteinExistence type="inferred from homology"/>
<keyword evidence="5 11" id="KW-0804">Transcription</keyword>
<feature type="compositionally biased region" description="Polar residues" evidence="13">
    <location>
        <begin position="10"/>
        <end position="24"/>
    </location>
</feature>
<dbReference type="GO" id="GO:0009414">
    <property type="term" value="P:response to water deprivation"/>
    <property type="evidence" value="ECO:0007669"/>
    <property type="project" value="UniProtKB-ARBA"/>
</dbReference>
<dbReference type="Pfam" id="PF02183">
    <property type="entry name" value="HALZ"/>
    <property type="match status" value="1"/>
</dbReference>
<dbReference type="GO" id="GO:0000981">
    <property type="term" value="F:DNA-binding transcription factor activity, RNA polymerase II-specific"/>
    <property type="evidence" value="ECO:0007669"/>
    <property type="project" value="UniProtKB-UniRule"/>
</dbReference>
<keyword evidence="2 11" id="KW-0805">Transcription regulation</keyword>
<sequence>MCMMEGDENIQASTKGKNVESFTSLEAPRKKSKKIENKRRFSDEQIRSLECIFESESKLEPRKKMQLARDLGLQPRQVAIWFQNRRARWKSKRIEQEYRKLKDEYDNLASRFESLKKEKDSLQLELQKLSDLVVTSQDGGREDKDGKENSIEDGGSGSGYSSWKPEAKKPRFSNDEGLEERIGVYSDDQNENSIIRGVEKSEDKGHQLLRMDDHDHADMPLASLEKWYSGVDPSGILDQSCSSSQWLDFWT</sequence>
<evidence type="ECO:0000256" key="2">
    <source>
        <dbReference type="ARBA" id="ARBA00023015"/>
    </source>
</evidence>
<comment type="similarity">
    <text evidence="7 11">Belongs to the HD-ZIP homeobox family. Class I subfamily.</text>
</comment>
<dbReference type="PROSITE" id="PS50071">
    <property type="entry name" value="HOMEOBOX_2"/>
    <property type="match status" value="1"/>
</dbReference>
<evidence type="ECO:0000256" key="1">
    <source>
        <dbReference type="ARBA" id="ARBA00004123"/>
    </source>
</evidence>
<dbReference type="PANTHER" id="PTHR24326">
    <property type="entry name" value="HOMEOBOX-LEUCINE ZIPPER PROTEIN"/>
    <property type="match status" value="1"/>
</dbReference>
<keyword evidence="6 9" id="KW-0539">Nucleus</keyword>
<keyword evidence="12" id="KW-0175">Coiled coil</keyword>
<dbReference type="SUPFAM" id="SSF46689">
    <property type="entry name" value="Homeodomain-like"/>
    <property type="match status" value="1"/>
</dbReference>
<dbReference type="Gramene" id="XM_028380376.1">
    <property type="protein sequence ID" value="XP_028236177.1"/>
    <property type="gene ID" value="LOC114415601"/>
</dbReference>
<evidence type="ECO:0000313" key="16">
    <source>
        <dbReference type="Proteomes" id="UP000289340"/>
    </source>
</evidence>